<evidence type="ECO:0000256" key="8">
    <source>
        <dbReference type="PROSITE-ProRule" id="PRU00042"/>
    </source>
</evidence>
<dbReference type="Proteomes" id="UP000695022">
    <property type="component" value="Unplaced"/>
</dbReference>
<keyword evidence="3" id="KW-0677">Repeat</keyword>
<feature type="region of interest" description="Disordered" evidence="9">
    <location>
        <begin position="412"/>
        <end position="443"/>
    </location>
</feature>
<dbReference type="InterPro" id="IPR013087">
    <property type="entry name" value="Znf_C2H2_type"/>
</dbReference>
<dbReference type="GeneID" id="106814551"/>
<name>A0ABM1EQ84_PRICU</name>
<dbReference type="PROSITE" id="PS50157">
    <property type="entry name" value="ZINC_FINGER_C2H2_2"/>
    <property type="match status" value="5"/>
</dbReference>
<sequence>MLETEASETAGSQHVKKKQHRDITKIVLKRKEHLSLLCEWEQCSNMFSEMMEFIKHVGGHLAGRKLPTVPEGGYLCQWRECENSVSTYEEYERHVYFHTFHCKIKCLGENLVQRYRMNRCPVYNGRNMIPELPDSLQCGWIECEGVYENPEIFYRHVNNHVEVYPQGNNPKVPVTCHWEGCACVVKSKHRLRDHLRSHTQEKLTACPSCGALFSSPTRFIDHLKRQARELLLAYQCSHCAKKFASERLLKDHMRYHVNHYKCPFCDMTCPAPTTLRLHIKYRHTDHKPFACIYCEHCCKSSADLRRHMETHNEGNNYRCDVQDCNYSCRSLQTLNNHNRVKHEGITTPRYLCHVCDKLFTRGQKLTVHLKSQHKFRWPPGHSRFRYQLHTDGYLRLQTVRYESVELTQELIDADNQQGSDASSEAMEEQAGEGMENENVSQSGQERVELAEQKDGNMQQECSYELPSPEASSLCQPIMANLHQVAVLQGQGMSASDQHSAVAADPTYEAPQNPCPVNMPVYCDEGEMGAATCVYVQSDLPTVQDSCLYTETPLATDSMITLSSLNNCFREANESEKEAAYTLLTLPHNAL</sequence>
<keyword evidence="6" id="KW-0238">DNA-binding</keyword>
<evidence type="ECO:0000256" key="1">
    <source>
        <dbReference type="ARBA" id="ARBA00004123"/>
    </source>
</evidence>
<evidence type="ECO:0000313" key="12">
    <source>
        <dbReference type="RefSeq" id="XP_014674355.1"/>
    </source>
</evidence>
<protein>
    <submittedName>
        <fullName evidence="12">Histone H4 transcription factor-like isoform X1</fullName>
    </submittedName>
</protein>
<dbReference type="PROSITE" id="PS00028">
    <property type="entry name" value="ZINC_FINGER_C2H2_1"/>
    <property type="match status" value="9"/>
</dbReference>
<evidence type="ECO:0000256" key="6">
    <source>
        <dbReference type="ARBA" id="ARBA00023125"/>
    </source>
</evidence>
<dbReference type="PANTHER" id="PTHR24391:SF18">
    <property type="entry name" value="EG:115C2.6 PROTEIN"/>
    <property type="match status" value="1"/>
</dbReference>
<dbReference type="InterPro" id="IPR051574">
    <property type="entry name" value="ZnF_E-box_Homeobox"/>
</dbReference>
<evidence type="ECO:0000256" key="9">
    <source>
        <dbReference type="SAM" id="MobiDB-lite"/>
    </source>
</evidence>
<reference evidence="12" key="1">
    <citation type="submission" date="2025-08" db="UniProtKB">
        <authorList>
            <consortium name="RefSeq"/>
        </authorList>
    </citation>
    <scope>IDENTIFICATION</scope>
</reference>
<accession>A0ABM1EQ84</accession>
<feature type="domain" description="C2H2-type" evidence="10">
    <location>
        <begin position="260"/>
        <end position="288"/>
    </location>
</feature>
<keyword evidence="7" id="KW-0539">Nucleus</keyword>
<dbReference type="Pfam" id="PF00096">
    <property type="entry name" value="zf-C2H2"/>
    <property type="match status" value="1"/>
</dbReference>
<dbReference type="SMART" id="SM00355">
    <property type="entry name" value="ZnF_C2H2"/>
    <property type="match status" value="10"/>
</dbReference>
<proteinExistence type="predicted"/>
<keyword evidence="11" id="KW-1185">Reference proteome</keyword>
<comment type="subcellular location">
    <subcellularLocation>
        <location evidence="1">Nucleus</location>
    </subcellularLocation>
</comment>
<evidence type="ECO:0000313" key="11">
    <source>
        <dbReference type="Proteomes" id="UP000695022"/>
    </source>
</evidence>
<evidence type="ECO:0000259" key="10">
    <source>
        <dbReference type="PROSITE" id="PS50157"/>
    </source>
</evidence>
<dbReference type="SUPFAM" id="SSF57667">
    <property type="entry name" value="beta-beta-alpha zinc fingers"/>
    <property type="match status" value="3"/>
</dbReference>
<keyword evidence="5" id="KW-0862">Zinc</keyword>
<feature type="domain" description="C2H2-type" evidence="10">
    <location>
        <begin position="317"/>
        <end position="347"/>
    </location>
</feature>
<evidence type="ECO:0000256" key="2">
    <source>
        <dbReference type="ARBA" id="ARBA00022723"/>
    </source>
</evidence>
<evidence type="ECO:0000256" key="3">
    <source>
        <dbReference type="ARBA" id="ARBA00022737"/>
    </source>
</evidence>
<organism evidence="11 12">
    <name type="scientific">Priapulus caudatus</name>
    <name type="common">Priapulid worm</name>
    <dbReference type="NCBI Taxonomy" id="37621"/>
    <lineage>
        <taxon>Eukaryota</taxon>
        <taxon>Metazoa</taxon>
        <taxon>Ecdysozoa</taxon>
        <taxon>Scalidophora</taxon>
        <taxon>Priapulida</taxon>
        <taxon>Priapulimorpha</taxon>
        <taxon>Priapulimorphida</taxon>
        <taxon>Priapulidae</taxon>
        <taxon>Priapulus</taxon>
    </lineage>
</organism>
<evidence type="ECO:0000256" key="4">
    <source>
        <dbReference type="ARBA" id="ARBA00022771"/>
    </source>
</evidence>
<feature type="domain" description="C2H2-type" evidence="10">
    <location>
        <begin position="174"/>
        <end position="203"/>
    </location>
</feature>
<keyword evidence="2" id="KW-0479">Metal-binding</keyword>
<evidence type="ECO:0000256" key="7">
    <source>
        <dbReference type="ARBA" id="ARBA00023242"/>
    </source>
</evidence>
<dbReference type="PANTHER" id="PTHR24391">
    <property type="entry name" value="HISTONE H4 TRANSCRIPTION FACTOR-RELATED"/>
    <property type="match status" value="1"/>
</dbReference>
<keyword evidence="4 8" id="KW-0863">Zinc-finger</keyword>
<feature type="domain" description="C2H2-type" evidence="10">
    <location>
        <begin position="350"/>
        <end position="378"/>
    </location>
</feature>
<feature type="domain" description="C2H2-type" evidence="10">
    <location>
        <begin position="234"/>
        <end position="261"/>
    </location>
</feature>
<dbReference type="InterPro" id="IPR036236">
    <property type="entry name" value="Znf_C2H2_sf"/>
</dbReference>
<dbReference type="RefSeq" id="XP_014674355.1">
    <property type="nucleotide sequence ID" value="XM_014818869.1"/>
</dbReference>
<gene>
    <name evidence="12" type="primary">LOC106814551</name>
</gene>
<dbReference type="Gene3D" id="3.30.160.60">
    <property type="entry name" value="Classic Zinc Finger"/>
    <property type="match status" value="4"/>
</dbReference>
<evidence type="ECO:0000256" key="5">
    <source>
        <dbReference type="ARBA" id="ARBA00022833"/>
    </source>
</evidence>